<evidence type="ECO:0000256" key="1">
    <source>
        <dbReference type="SAM" id="MobiDB-lite"/>
    </source>
</evidence>
<proteinExistence type="predicted"/>
<comment type="caution">
    <text evidence="2">The sequence shown here is derived from an EMBL/GenBank/DDBJ whole genome shotgun (WGS) entry which is preliminary data.</text>
</comment>
<dbReference type="AlphaFoldDB" id="A0A8X8XG54"/>
<reference evidence="2" key="1">
    <citation type="submission" date="2018-01" db="EMBL/GenBank/DDBJ databases">
        <authorList>
            <person name="Mao J.F."/>
        </authorList>
    </citation>
    <scope>NUCLEOTIDE SEQUENCE</scope>
    <source>
        <strain evidence="2">Huo1</strain>
        <tissue evidence="2">Leaf</tissue>
    </source>
</reference>
<reference evidence="2" key="2">
    <citation type="submission" date="2020-08" db="EMBL/GenBank/DDBJ databases">
        <title>Plant Genome Project.</title>
        <authorList>
            <person name="Zhang R.-G."/>
        </authorList>
    </citation>
    <scope>NUCLEOTIDE SEQUENCE</scope>
    <source>
        <strain evidence="2">Huo1</strain>
        <tissue evidence="2">Leaf</tissue>
    </source>
</reference>
<dbReference type="EMBL" id="PNBA02000010">
    <property type="protein sequence ID" value="KAG6411393.1"/>
    <property type="molecule type" value="Genomic_DNA"/>
</dbReference>
<sequence length="356" mass="39103">MELKNDAPCLYMTAPSSPNGHSMEFYYSAPASPRRAMFKAGDDNLSLRVDEFEFGTSKRFGGESESPVSGDRGHERGDSLPAMAFADELFLNGLVMPLELPLSGVVMPLKPPPRLYKSALSSPRSPATVCRRIPFARKSSRNDDFDPFMAALEKVREEKRGRNSHHRRSRSYSPFRALSRSSTTVTDGNDAQSHGPDLSCGNSRVEPAPALASSFSGPLDFKGSAYARWVRDQTRHGLSPKSPSRLLFRQRVRPLSVSDKPPSPAANHVGKRRGNAETSKVQKLKGLLVKYASFGRGNSGAKQIKTSTELRNFSYFGRLSFRFKGNGHGNNTKKTIPANAKMAVVPYKPSATFCLA</sequence>
<organism evidence="2">
    <name type="scientific">Salvia splendens</name>
    <name type="common">Scarlet sage</name>
    <dbReference type="NCBI Taxonomy" id="180675"/>
    <lineage>
        <taxon>Eukaryota</taxon>
        <taxon>Viridiplantae</taxon>
        <taxon>Streptophyta</taxon>
        <taxon>Embryophyta</taxon>
        <taxon>Tracheophyta</taxon>
        <taxon>Spermatophyta</taxon>
        <taxon>Magnoliopsida</taxon>
        <taxon>eudicotyledons</taxon>
        <taxon>Gunneridae</taxon>
        <taxon>Pentapetalae</taxon>
        <taxon>asterids</taxon>
        <taxon>lamiids</taxon>
        <taxon>Lamiales</taxon>
        <taxon>Lamiaceae</taxon>
        <taxon>Nepetoideae</taxon>
        <taxon>Mentheae</taxon>
        <taxon>Salviinae</taxon>
        <taxon>Salvia</taxon>
        <taxon>Salvia subgen. Calosphace</taxon>
        <taxon>core Calosphace</taxon>
    </lineage>
</organism>
<gene>
    <name evidence="2" type="ORF">SASPL_129474</name>
</gene>
<evidence type="ECO:0000313" key="2">
    <source>
        <dbReference type="EMBL" id="KAG6411393.1"/>
    </source>
</evidence>
<feature type="region of interest" description="Disordered" evidence="1">
    <location>
        <begin position="156"/>
        <end position="213"/>
    </location>
</feature>
<feature type="compositionally biased region" description="Polar residues" evidence="1">
    <location>
        <begin position="179"/>
        <end position="192"/>
    </location>
</feature>
<name>A0A8X8XG54_SALSN</name>
<dbReference type="Proteomes" id="UP000298416">
    <property type="component" value="Unassembled WGS sequence"/>
</dbReference>
<feature type="region of interest" description="Disordered" evidence="1">
    <location>
        <begin position="253"/>
        <end position="278"/>
    </location>
</feature>
<protein>
    <submittedName>
        <fullName evidence="2">Uncharacterized protein</fullName>
    </submittedName>
</protein>
<evidence type="ECO:0000313" key="3">
    <source>
        <dbReference type="Proteomes" id="UP000298416"/>
    </source>
</evidence>
<accession>A0A8X8XG54</accession>
<keyword evidence="3" id="KW-1185">Reference proteome</keyword>